<sequence length="582" mass="63593">MMKQFAYGAVSAAVLSAVTMGQARADAYSVSEVATPDNYLQQFAVSLNDAGEAVGIARTPLGLDIDLTKVSVSTLNSLGITSTQANEGYELSETQYLNLVRLLEDSTNQNAGQLRIGNNAATTMMGNTATLVPFFDSNDNSLPISTENLFYGINNGGYAFGRGSAPYEPLEYTYTNSDDEEVSITYYVRDFISRAVWYDGANLTRIDPPETTELGGESSIMDMNDNSLAVGYASVGLSPSAETVIDNCNNPDEDQSTLSRPPEICIWNAWFSLQSARAEQFRPNYFSASRIASNRSIYDMRGYAWQLDSQGQVISSKQLGLLTERNDEDDSGDFSSYAYAVNNNDVIVGQSWTYYDGNESTGGRIKMPAIFVDDQVLPVTENTDYFWGSATDINDNNIVIGYLIKRINGSFRNVGFTYDVDAETPAVQEMNAFFTGASTTPMAINNNGVIVGSAEIEASISDTRRRVGFVYDTTAEQPKMLDLNDAISCDANYYIVEANSINDQGDILATAVQTQTYTDSDGNERSRQVAKTIRLNATGGEFNDCTEEANKVEREGAATTPWQLLGLALMGALITIRRKFSH</sequence>
<evidence type="ECO:0000256" key="1">
    <source>
        <dbReference type="SAM" id="SignalP"/>
    </source>
</evidence>
<comment type="caution">
    <text evidence="2">The sequence shown here is derived from an EMBL/GenBank/DDBJ whole genome shotgun (WGS) entry which is preliminary data.</text>
</comment>
<reference evidence="2 3" key="1">
    <citation type="journal article" date="2012" name="J. Bacteriol.">
        <title>Genome Sequence of Idiomarina xiamenensis Type Strain 10-D-4.</title>
        <authorList>
            <person name="Lai Q."/>
            <person name="Wang L."/>
            <person name="Wang W."/>
            <person name="Shao Z."/>
        </authorList>
    </citation>
    <scope>NUCLEOTIDE SEQUENCE [LARGE SCALE GENOMIC DNA]</scope>
    <source>
        <strain evidence="2 3">10-D-4</strain>
    </source>
</reference>
<accession>K2KK22</accession>
<dbReference type="Pfam" id="PF11949">
    <property type="entry name" value="DUF3466"/>
    <property type="match status" value="1"/>
</dbReference>
<dbReference type="AlphaFoldDB" id="K2KK22"/>
<dbReference type="eggNOG" id="COG5563">
    <property type="taxonomic scope" value="Bacteria"/>
</dbReference>
<dbReference type="InterPro" id="IPR022562">
    <property type="entry name" value="DUF3466"/>
</dbReference>
<dbReference type="STRING" id="740709.A10D4_02232"/>
<dbReference type="RefSeq" id="WP_008487461.1">
    <property type="nucleotide sequence ID" value="NZ_AMRG01000002.1"/>
</dbReference>
<dbReference type="Proteomes" id="UP000014115">
    <property type="component" value="Unassembled WGS sequence"/>
</dbReference>
<evidence type="ECO:0000313" key="2">
    <source>
        <dbReference type="EMBL" id="EKE87022.1"/>
    </source>
</evidence>
<feature type="signal peptide" evidence="1">
    <location>
        <begin position="1"/>
        <end position="25"/>
    </location>
</feature>
<keyword evidence="1" id="KW-0732">Signal</keyword>
<protein>
    <recommendedName>
        <fullName evidence="4">DUF3466 family protein</fullName>
    </recommendedName>
</protein>
<name>K2KK22_9GAMM</name>
<keyword evidence="3" id="KW-1185">Reference proteome</keyword>
<evidence type="ECO:0000313" key="3">
    <source>
        <dbReference type="Proteomes" id="UP000014115"/>
    </source>
</evidence>
<organism evidence="2 3">
    <name type="scientific">Idiomarina xiamenensis 10-D-4</name>
    <dbReference type="NCBI Taxonomy" id="740709"/>
    <lineage>
        <taxon>Bacteria</taxon>
        <taxon>Pseudomonadati</taxon>
        <taxon>Pseudomonadota</taxon>
        <taxon>Gammaproteobacteria</taxon>
        <taxon>Alteromonadales</taxon>
        <taxon>Idiomarinaceae</taxon>
        <taxon>Idiomarina</taxon>
    </lineage>
</organism>
<feature type="chain" id="PRO_5003859857" description="DUF3466 family protein" evidence="1">
    <location>
        <begin position="26"/>
        <end position="582"/>
    </location>
</feature>
<proteinExistence type="predicted"/>
<dbReference type="PATRIC" id="fig|740709.3.peg.449"/>
<gene>
    <name evidence="2" type="ORF">A10D4_02232</name>
</gene>
<evidence type="ECO:0008006" key="4">
    <source>
        <dbReference type="Google" id="ProtNLM"/>
    </source>
</evidence>
<dbReference type="EMBL" id="AMRG01000002">
    <property type="protein sequence ID" value="EKE87022.1"/>
    <property type="molecule type" value="Genomic_DNA"/>
</dbReference>